<dbReference type="PROSITE" id="PS51257">
    <property type="entry name" value="PROKAR_LIPOPROTEIN"/>
    <property type="match status" value="1"/>
</dbReference>
<comment type="catalytic activity">
    <reaction evidence="1">
        <text>Hydrolysis of terminal non-reducing N-acetyl-D-hexosamine residues in N-acetyl-beta-D-hexosaminides.</text>
        <dbReference type="EC" id="3.2.1.52"/>
    </reaction>
</comment>
<dbReference type="RefSeq" id="WP_276826580.1">
    <property type="nucleotide sequence ID" value="NZ_DYVX01000030.1"/>
</dbReference>
<feature type="signal peptide" evidence="7">
    <location>
        <begin position="1"/>
        <end position="26"/>
    </location>
</feature>
<dbReference type="SUPFAM" id="SSF51445">
    <property type="entry name" value="(Trans)glycosidases"/>
    <property type="match status" value="1"/>
</dbReference>
<dbReference type="Pfam" id="PF13287">
    <property type="entry name" value="Fn3_assoc"/>
    <property type="match status" value="1"/>
</dbReference>
<accession>A0A921HVX5</accession>
<dbReference type="GO" id="GO:0004563">
    <property type="term" value="F:beta-N-acetylhexosaminidase activity"/>
    <property type="evidence" value="ECO:0007669"/>
    <property type="project" value="UniProtKB-EC"/>
</dbReference>
<dbReference type="PANTHER" id="PTHR22600">
    <property type="entry name" value="BETA-HEXOSAMINIDASE"/>
    <property type="match status" value="1"/>
</dbReference>
<name>A0A921HVX5_9BACT</name>
<dbReference type="AlphaFoldDB" id="A0A921HVX5"/>
<dbReference type="Pfam" id="PF00728">
    <property type="entry name" value="Glyco_hydro_20"/>
    <property type="match status" value="1"/>
</dbReference>
<evidence type="ECO:0000256" key="3">
    <source>
        <dbReference type="ARBA" id="ARBA00012663"/>
    </source>
</evidence>
<reference evidence="11" key="2">
    <citation type="submission" date="2021-09" db="EMBL/GenBank/DDBJ databases">
        <authorList>
            <person name="Gilroy R."/>
        </authorList>
    </citation>
    <scope>NUCLEOTIDE SEQUENCE</scope>
    <source>
        <strain evidence="11">CHK55-1828</strain>
    </source>
</reference>
<dbReference type="SUPFAM" id="SSF55545">
    <property type="entry name" value="beta-N-acetylhexosaminidase-like domain"/>
    <property type="match status" value="1"/>
</dbReference>
<dbReference type="InterPro" id="IPR029018">
    <property type="entry name" value="Hex-like_dom2"/>
</dbReference>
<reference evidence="11" key="1">
    <citation type="journal article" date="2021" name="PeerJ">
        <title>Extensive microbial diversity within the chicken gut microbiome revealed by metagenomics and culture.</title>
        <authorList>
            <person name="Gilroy R."/>
            <person name="Ravi A."/>
            <person name="Getino M."/>
            <person name="Pursley I."/>
            <person name="Horton D.L."/>
            <person name="Alikhan N.F."/>
            <person name="Baker D."/>
            <person name="Gharbi K."/>
            <person name="Hall N."/>
            <person name="Watson M."/>
            <person name="Adriaenssens E.M."/>
            <person name="Foster-Nyarko E."/>
            <person name="Jarju S."/>
            <person name="Secka A."/>
            <person name="Antonio M."/>
            <person name="Oren A."/>
            <person name="Chaudhuri R.R."/>
            <person name="La Ragione R."/>
            <person name="Hildebrand F."/>
            <person name="Pallen M.J."/>
        </authorList>
    </citation>
    <scope>NUCLEOTIDE SEQUENCE</scope>
    <source>
        <strain evidence="11">CHK55-1828</strain>
    </source>
</reference>
<dbReference type="InterPro" id="IPR017853">
    <property type="entry name" value="GH"/>
</dbReference>
<dbReference type="Proteomes" id="UP000717835">
    <property type="component" value="Unassembled WGS sequence"/>
</dbReference>
<dbReference type="InterPro" id="IPR026876">
    <property type="entry name" value="Fn3_assoc_repeat"/>
</dbReference>
<evidence type="ECO:0000313" key="12">
    <source>
        <dbReference type="Proteomes" id="UP000717835"/>
    </source>
</evidence>
<evidence type="ECO:0000256" key="2">
    <source>
        <dbReference type="ARBA" id="ARBA00006285"/>
    </source>
</evidence>
<dbReference type="InterPro" id="IPR015882">
    <property type="entry name" value="HEX_bac_N"/>
</dbReference>
<dbReference type="InterPro" id="IPR000421">
    <property type="entry name" value="FA58C"/>
</dbReference>
<dbReference type="EC" id="3.2.1.52" evidence="3"/>
<feature type="domain" description="Glycoside hydrolase family 20 catalytic" evidence="8">
    <location>
        <begin position="162"/>
        <end position="511"/>
    </location>
</feature>
<feature type="domain" description="Beta-hexosaminidase bacterial type N-terminal" evidence="10">
    <location>
        <begin position="32"/>
        <end position="158"/>
    </location>
</feature>
<evidence type="ECO:0000256" key="5">
    <source>
        <dbReference type="ARBA" id="ARBA00023295"/>
    </source>
</evidence>
<dbReference type="CDD" id="cd06563">
    <property type="entry name" value="GH20_chitobiase-like"/>
    <property type="match status" value="1"/>
</dbReference>
<comment type="similarity">
    <text evidence="2">Belongs to the glycosyl hydrolase 20 family.</text>
</comment>
<dbReference type="GO" id="GO:0030203">
    <property type="term" value="P:glycosaminoglycan metabolic process"/>
    <property type="evidence" value="ECO:0007669"/>
    <property type="project" value="TreeGrafter"/>
</dbReference>
<keyword evidence="4 11" id="KW-0378">Hydrolase</keyword>
<comment type="caution">
    <text evidence="11">The sequence shown here is derived from an EMBL/GenBank/DDBJ whole genome shotgun (WGS) entry which is preliminary data.</text>
</comment>
<gene>
    <name evidence="11" type="ORF">K8W02_03650</name>
</gene>
<dbReference type="InterPro" id="IPR015883">
    <property type="entry name" value="Glyco_hydro_20_cat"/>
</dbReference>
<evidence type="ECO:0000259" key="9">
    <source>
        <dbReference type="Pfam" id="PF00754"/>
    </source>
</evidence>
<dbReference type="InterPro" id="IPR008979">
    <property type="entry name" value="Galactose-bd-like_sf"/>
</dbReference>
<dbReference type="SUPFAM" id="SSF49785">
    <property type="entry name" value="Galactose-binding domain-like"/>
    <property type="match status" value="1"/>
</dbReference>
<dbReference type="Gene3D" id="3.30.379.10">
    <property type="entry name" value="Chitobiase/beta-hexosaminidase domain 2-like"/>
    <property type="match status" value="1"/>
</dbReference>
<protein>
    <recommendedName>
        <fullName evidence="3">beta-N-acetylhexosaminidase</fullName>
        <ecNumber evidence="3">3.2.1.52</ecNumber>
    </recommendedName>
</protein>
<evidence type="ECO:0000256" key="6">
    <source>
        <dbReference type="PIRSR" id="PIRSR625705-1"/>
    </source>
</evidence>
<organism evidence="11 12">
    <name type="scientific">Mediterranea massiliensis</name>
    <dbReference type="NCBI Taxonomy" id="1841865"/>
    <lineage>
        <taxon>Bacteria</taxon>
        <taxon>Pseudomonadati</taxon>
        <taxon>Bacteroidota</taxon>
        <taxon>Bacteroidia</taxon>
        <taxon>Bacteroidales</taxon>
        <taxon>Bacteroidaceae</taxon>
        <taxon>Mediterranea</taxon>
    </lineage>
</organism>
<dbReference type="GO" id="GO:0016020">
    <property type="term" value="C:membrane"/>
    <property type="evidence" value="ECO:0007669"/>
    <property type="project" value="TreeGrafter"/>
</dbReference>
<dbReference type="EMBL" id="DYVX01000030">
    <property type="protein sequence ID" value="HJF91468.1"/>
    <property type="molecule type" value="Genomic_DNA"/>
</dbReference>
<keyword evidence="5" id="KW-0326">Glycosidase</keyword>
<dbReference type="GO" id="GO:0005975">
    <property type="term" value="P:carbohydrate metabolic process"/>
    <property type="evidence" value="ECO:0007669"/>
    <property type="project" value="InterPro"/>
</dbReference>
<sequence length="777" mass="87122">MRILSNVSWGSLAVAGWLLASCAGKAPVVADYEIVPIPREIAVEQEKPFLLKEGTAVCYTPDNERMRRNAEFLASYVERQTGIRLEVKEDGEEGKGILLKLGLEADNPEAYTLEVNQDRVTIAAPTEAGVFYGIQTLRKSVGVAEGGAVELPAVQITDEPRFSYRGMMLDVSRHFFSVDDVKTYIDMLALHNINRLHWHLSDDQGWRIEIKKYPKLAEIASQRKETVIGRNSGKYDGKPYGGFYTQEQAKEIVAYAAERYITVIPEIDLPGHMQAALTAYPELGCTGGPYEVWTQWGVSENVLCAGNDKTIQFVKDVLAEIVEIFPSEYIHVGGDECPKTVWAKCPKCQARIKALGLKSDSRHTKEERLQSYVIHEAEAFLATKGRKMIGWDETLEGGLAPGATVMSWRGEGGGIEAAKQGHDVVMTPNTYLYFDYYQSKDTDTEPLAIGGYLPMERVYSYEPMPKALSDEEQKHIIGVQANLWTEYIPDLKQIQYMVLPRMAALCEVQWSLSGQKDYESFLKRVSRLVDIYQKNGWNYATHIFDVRLELKPNTETGTLDVTAGTIDNAPVYYTLDGSEPTSASQLYTEMLKIDKPCTLRTVAIRPSGKSKVTTDEISFSKSSMKPITMLQPINKQYEFTGATVLVDGMTGNMNYKTGRWIAFYKNDLEAVIDLKEPTEISSMTLHTCVEKGDWIFDARGITVSVSDDNQTFKEVASESYPAMKADDPNQIYTHKLEFDPVKTRYVKVKALSEHEIPAWHGGKGNPGFLFVDEIILE</sequence>
<dbReference type="Gene3D" id="2.60.120.260">
    <property type="entry name" value="Galactose-binding domain-like"/>
    <property type="match status" value="1"/>
</dbReference>
<dbReference type="Pfam" id="PF00754">
    <property type="entry name" value="F5_F8_type_C"/>
    <property type="match status" value="1"/>
</dbReference>
<feature type="active site" description="Proton donor" evidence="6">
    <location>
        <position position="336"/>
    </location>
</feature>
<evidence type="ECO:0000313" key="11">
    <source>
        <dbReference type="EMBL" id="HJF91468.1"/>
    </source>
</evidence>
<evidence type="ECO:0000259" key="8">
    <source>
        <dbReference type="Pfam" id="PF00728"/>
    </source>
</evidence>
<evidence type="ECO:0000256" key="1">
    <source>
        <dbReference type="ARBA" id="ARBA00001231"/>
    </source>
</evidence>
<dbReference type="Gene3D" id="3.20.20.80">
    <property type="entry name" value="Glycosidases"/>
    <property type="match status" value="1"/>
</dbReference>
<evidence type="ECO:0000259" key="10">
    <source>
        <dbReference type="Pfam" id="PF02838"/>
    </source>
</evidence>
<dbReference type="PANTHER" id="PTHR22600:SF57">
    <property type="entry name" value="BETA-N-ACETYLHEXOSAMINIDASE"/>
    <property type="match status" value="1"/>
</dbReference>
<feature type="chain" id="PRO_5036884011" description="beta-N-acetylhexosaminidase" evidence="7">
    <location>
        <begin position="27"/>
        <end position="777"/>
    </location>
</feature>
<dbReference type="PRINTS" id="PR00738">
    <property type="entry name" value="GLHYDRLASE20"/>
</dbReference>
<evidence type="ECO:0000256" key="4">
    <source>
        <dbReference type="ARBA" id="ARBA00022801"/>
    </source>
</evidence>
<feature type="domain" description="F5/8 type C" evidence="9">
    <location>
        <begin position="641"/>
        <end position="755"/>
    </location>
</feature>
<evidence type="ECO:0000256" key="7">
    <source>
        <dbReference type="SAM" id="SignalP"/>
    </source>
</evidence>
<keyword evidence="7" id="KW-0732">Signal</keyword>
<dbReference type="InterPro" id="IPR025705">
    <property type="entry name" value="Beta_hexosaminidase_sua/sub"/>
</dbReference>
<dbReference type="Pfam" id="PF02838">
    <property type="entry name" value="Glyco_hydro_20b"/>
    <property type="match status" value="1"/>
</dbReference>
<proteinExistence type="inferred from homology"/>